<sequence>MNETEIRYERFREQDEQAVRQLISLDVDAGEDMLRVLAKEPKWFLTARIGDQLVALGQMNEPAPQSYITVFVDPLLRRQGIGTAMVKYMESELRAGGTEKVRSSFRAGRPSSLAFAQKLGFDPYFSSAYMQRTGEPFPLEDIPARVYTDEDYIASQAFYAAAFHDMRVRVGRFPDSVIAPPSEKERRLWREEAEDRFVYEINGEIVAYSHISGNELSSISVRTDVQGRGIGRTFTRYLCNEIYRRGHTSVNLWCVVGNYARNLYDSLGFTESYTMDLVRKTL</sequence>
<keyword evidence="1" id="KW-0808">Transferase</keyword>
<dbReference type="PROSITE" id="PS51186">
    <property type="entry name" value="GNAT"/>
    <property type="match status" value="2"/>
</dbReference>
<dbReference type="InterPro" id="IPR013653">
    <property type="entry name" value="GCN5-like_dom"/>
</dbReference>
<dbReference type="SUPFAM" id="SSF55729">
    <property type="entry name" value="Acyl-CoA N-acyltransferases (Nat)"/>
    <property type="match status" value="2"/>
</dbReference>
<protein>
    <submittedName>
        <fullName evidence="4">GNAT family N-acetyltransferase</fullName>
    </submittedName>
</protein>
<dbReference type="EMBL" id="JACXJA010000026">
    <property type="protein sequence ID" value="MBD2864037.1"/>
    <property type="molecule type" value="Genomic_DNA"/>
</dbReference>
<evidence type="ECO:0000256" key="1">
    <source>
        <dbReference type="ARBA" id="ARBA00022679"/>
    </source>
</evidence>
<evidence type="ECO:0000313" key="4">
    <source>
        <dbReference type="EMBL" id="MBD2864037.1"/>
    </source>
</evidence>
<comment type="caution">
    <text evidence="4">The sequence shown here is derived from an EMBL/GenBank/DDBJ whole genome shotgun (WGS) entry which is preliminary data.</text>
</comment>
<proteinExistence type="predicted"/>
<dbReference type="Gene3D" id="3.40.630.30">
    <property type="match status" value="1"/>
</dbReference>
<gene>
    <name evidence="4" type="ORF">IDH45_18790</name>
</gene>
<dbReference type="Pfam" id="PF08445">
    <property type="entry name" value="FR47"/>
    <property type="match status" value="1"/>
</dbReference>
<dbReference type="RefSeq" id="WP_190929664.1">
    <property type="nucleotide sequence ID" value="NZ_JACXJA010000026.1"/>
</dbReference>
<dbReference type="Pfam" id="PF00583">
    <property type="entry name" value="Acetyltransf_1"/>
    <property type="match status" value="1"/>
</dbReference>
<dbReference type="PANTHER" id="PTHR43877:SF1">
    <property type="entry name" value="ACETYLTRANSFERASE"/>
    <property type="match status" value="1"/>
</dbReference>
<dbReference type="PANTHER" id="PTHR43877">
    <property type="entry name" value="AMINOALKYLPHOSPHONATE N-ACETYLTRANSFERASE-RELATED-RELATED"/>
    <property type="match status" value="1"/>
</dbReference>
<evidence type="ECO:0000259" key="3">
    <source>
        <dbReference type="PROSITE" id="PS51186"/>
    </source>
</evidence>
<name>A0A927CCF8_9BACL</name>
<dbReference type="CDD" id="cd04301">
    <property type="entry name" value="NAT_SF"/>
    <property type="match status" value="2"/>
</dbReference>
<accession>A0A927CCF8</accession>
<dbReference type="Proteomes" id="UP000639396">
    <property type="component" value="Unassembled WGS sequence"/>
</dbReference>
<feature type="domain" description="N-acetyltransferase" evidence="3">
    <location>
        <begin position="142"/>
        <end position="282"/>
    </location>
</feature>
<evidence type="ECO:0000256" key="2">
    <source>
        <dbReference type="ARBA" id="ARBA00023315"/>
    </source>
</evidence>
<dbReference type="GO" id="GO:0016747">
    <property type="term" value="F:acyltransferase activity, transferring groups other than amino-acyl groups"/>
    <property type="evidence" value="ECO:0007669"/>
    <property type="project" value="InterPro"/>
</dbReference>
<keyword evidence="2" id="KW-0012">Acyltransferase</keyword>
<dbReference type="InterPro" id="IPR050832">
    <property type="entry name" value="Bact_Acetyltransf"/>
</dbReference>
<feature type="domain" description="N-acetyltransferase" evidence="3">
    <location>
        <begin position="6"/>
        <end position="135"/>
    </location>
</feature>
<reference evidence="4" key="1">
    <citation type="submission" date="2020-09" db="EMBL/GenBank/DDBJ databases">
        <title>A novel bacterium of genus Paenibacillus, isolated from South China Sea.</title>
        <authorList>
            <person name="Huang H."/>
            <person name="Mo K."/>
            <person name="Hu Y."/>
        </authorList>
    </citation>
    <scope>NUCLEOTIDE SEQUENCE</scope>
    <source>
        <strain evidence="4">IB182363</strain>
    </source>
</reference>
<keyword evidence="5" id="KW-1185">Reference proteome</keyword>
<evidence type="ECO:0000313" key="5">
    <source>
        <dbReference type="Proteomes" id="UP000639396"/>
    </source>
</evidence>
<dbReference type="InterPro" id="IPR016181">
    <property type="entry name" value="Acyl_CoA_acyltransferase"/>
</dbReference>
<organism evidence="4 5">
    <name type="scientific">Paenibacillus oceani</name>
    <dbReference type="NCBI Taxonomy" id="2772510"/>
    <lineage>
        <taxon>Bacteria</taxon>
        <taxon>Bacillati</taxon>
        <taxon>Bacillota</taxon>
        <taxon>Bacilli</taxon>
        <taxon>Bacillales</taxon>
        <taxon>Paenibacillaceae</taxon>
        <taxon>Paenibacillus</taxon>
    </lineage>
</organism>
<dbReference type="AlphaFoldDB" id="A0A927CCF8"/>
<dbReference type="InterPro" id="IPR000182">
    <property type="entry name" value="GNAT_dom"/>
</dbReference>